<keyword evidence="5" id="KW-0678">Repressor</keyword>
<dbReference type="EMBL" id="FTMN01000001">
    <property type="protein sequence ID" value="SIP99799.1"/>
    <property type="molecule type" value="Genomic_DNA"/>
</dbReference>
<keyword evidence="14" id="KW-1185">Reference proteome</keyword>
<feature type="domain" description="HTH lysR-type" evidence="12">
    <location>
        <begin position="2"/>
        <end position="59"/>
    </location>
</feature>
<dbReference type="GO" id="GO:0003700">
    <property type="term" value="F:DNA-binding transcription factor activity"/>
    <property type="evidence" value="ECO:0007669"/>
    <property type="project" value="InterPro"/>
</dbReference>
<dbReference type="GO" id="GO:0009086">
    <property type="term" value="P:methionine biosynthetic process"/>
    <property type="evidence" value="ECO:0007669"/>
    <property type="project" value="UniProtKB-KW"/>
</dbReference>
<keyword evidence="6" id="KW-0028">Amino-acid biosynthesis</keyword>
<evidence type="ECO:0000313" key="14">
    <source>
        <dbReference type="Proteomes" id="UP000186895"/>
    </source>
</evidence>
<dbReference type="GO" id="GO:0005737">
    <property type="term" value="C:cytoplasm"/>
    <property type="evidence" value="ECO:0007669"/>
    <property type="project" value="UniProtKB-SubCell"/>
</dbReference>
<dbReference type="STRING" id="49186.SAMN05421647_101810"/>
<dbReference type="PRINTS" id="PR00039">
    <property type="entry name" value="HTHLYSR"/>
</dbReference>
<dbReference type="InterPro" id="IPR037406">
    <property type="entry name" value="MetR_PBP2"/>
</dbReference>
<evidence type="ECO:0000256" key="6">
    <source>
        <dbReference type="ARBA" id="ARBA00022605"/>
    </source>
</evidence>
<dbReference type="eggNOG" id="COG0583">
    <property type="taxonomic scope" value="Bacteria"/>
</dbReference>
<dbReference type="SUPFAM" id="SSF46785">
    <property type="entry name" value="Winged helix' DNA-binding domain"/>
    <property type="match status" value="1"/>
</dbReference>
<reference evidence="13 14" key="1">
    <citation type="submission" date="2017-01" db="EMBL/GenBank/DDBJ databases">
        <authorList>
            <person name="Mah S.A."/>
            <person name="Swanson W.J."/>
            <person name="Moy G.W."/>
            <person name="Vacquier V.D."/>
        </authorList>
    </citation>
    <scope>NUCLEOTIDE SEQUENCE [LARGE SCALE GENOMIC DNA]</scope>
    <source>
        <strain evidence="13 14">DSM 7027</strain>
    </source>
</reference>
<dbReference type="PANTHER" id="PTHR30126">
    <property type="entry name" value="HTH-TYPE TRANSCRIPTIONAL REGULATOR"/>
    <property type="match status" value="1"/>
</dbReference>
<evidence type="ECO:0000256" key="2">
    <source>
        <dbReference type="ARBA" id="ARBA00009437"/>
    </source>
</evidence>
<keyword evidence="8" id="KW-0238">DNA-binding</keyword>
<dbReference type="GO" id="GO:0000976">
    <property type="term" value="F:transcription cis-regulatory region binding"/>
    <property type="evidence" value="ECO:0007669"/>
    <property type="project" value="TreeGrafter"/>
</dbReference>
<dbReference type="InterPro" id="IPR036388">
    <property type="entry name" value="WH-like_DNA-bd_sf"/>
</dbReference>
<dbReference type="Proteomes" id="UP000186895">
    <property type="component" value="Unassembled WGS sequence"/>
</dbReference>
<dbReference type="InterPro" id="IPR005119">
    <property type="entry name" value="LysR_subst-bd"/>
</dbReference>
<keyword evidence="9" id="KW-0010">Activator</keyword>
<evidence type="ECO:0000313" key="13">
    <source>
        <dbReference type="EMBL" id="SIP99799.1"/>
    </source>
</evidence>
<dbReference type="PANTHER" id="PTHR30126:SF25">
    <property type="entry name" value="HTH-TYPE TRANSCRIPTIONAL REGULATOR METR"/>
    <property type="match status" value="1"/>
</dbReference>
<dbReference type="SUPFAM" id="SSF53850">
    <property type="entry name" value="Periplasmic binding protein-like II"/>
    <property type="match status" value="1"/>
</dbReference>
<evidence type="ECO:0000256" key="1">
    <source>
        <dbReference type="ARBA" id="ARBA00004496"/>
    </source>
</evidence>
<evidence type="ECO:0000259" key="12">
    <source>
        <dbReference type="PROSITE" id="PS50931"/>
    </source>
</evidence>
<dbReference type="Gene3D" id="1.10.10.10">
    <property type="entry name" value="Winged helix-like DNA-binding domain superfamily/Winged helix DNA-binding domain"/>
    <property type="match status" value="1"/>
</dbReference>
<evidence type="ECO:0000256" key="3">
    <source>
        <dbReference type="ARBA" id="ARBA00019365"/>
    </source>
</evidence>
<dbReference type="Pfam" id="PF00126">
    <property type="entry name" value="HTH_1"/>
    <property type="match status" value="1"/>
</dbReference>
<evidence type="ECO:0000256" key="5">
    <source>
        <dbReference type="ARBA" id="ARBA00022491"/>
    </source>
</evidence>
<dbReference type="RefSeq" id="WP_010325113.1">
    <property type="nucleotide sequence ID" value="NZ_FTMN01000001.1"/>
</dbReference>
<dbReference type="InterPro" id="IPR036390">
    <property type="entry name" value="WH_DNA-bd_sf"/>
</dbReference>
<comment type="similarity">
    <text evidence="2">Belongs to the LysR transcriptional regulatory family.</text>
</comment>
<dbReference type="Gene3D" id="3.40.190.10">
    <property type="entry name" value="Periplasmic binding protein-like II"/>
    <property type="match status" value="1"/>
</dbReference>
<dbReference type="PROSITE" id="PS50931">
    <property type="entry name" value="HTH_LYSR"/>
    <property type="match status" value="1"/>
</dbReference>
<protein>
    <recommendedName>
        <fullName evidence="3">HTH-type transcriptional regulator MetR</fullName>
    </recommendedName>
</protein>
<evidence type="ECO:0000256" key="7">
    <source>
        <dbReference type="ARBA" id="ARBA00023015"/>
    </source>
</evidence>
<keyword evidence="7" id="KW-0805">Transcription regulation</keyword>
<keyword evidence="4" id="KW-0963">Cytoplasm</keyword>
<dbReference type="InterPro" id="IPR000847">
    <property type="entry name" value="LysR_HTH_N"/>
</dbReference>
<accession>A0A1N6P673</accession>
<proteinExistence type="inferred from homology"/>
<dbReference type="AlphaFoldDB" id="A0A1N6P673"/>
<evidence type="ECO:0000256" key="4">
    <source>
        <dbReference type="ARBA" id="ARBA00022490"/>
    </source>
</evidence>
<organism evidence="13 14">
    <name type="scientific">Marinobacterium stanieri</name>
    <dbReference type="NCBI Taxonomy" id="49186"/>
    <lineage>
        <taxon>Bacteria</taxon>
        <taxon>Pseudomonadati</taxon>
        <taxon>Pseudomonadota</taxon>
        <taxon>Gammaproteobacteria</taxon>
        <taxon>Oceanospirillales</taxon>
        <taxon>Oceanospirillaceae</taxon>
        <taxon>Marinobacterium</taxon>
    </lineage>
</organism>
<keyword evidence="11" id="KW-0486">Methionine biosynthesis</keyword>
<dbReference type="FunFam" id="1.10.10.10:FF:000001">
    <property type="entry name" value="LysR family transcriptional regulator"/>
    <property type="match status" value="1"/>
</dbReference>
<evidence type="ECO:0000256" key="11">
    <source>
        <dbReference type="ARBA" id="ARBA00023167"/>
    </source>
</evidence>
<sequence>MIEIRHLKTLAALRDAGSLVEAAERIHLTQSALSHQIKDLEERLNCSLFIRKTRPICFTSAGQRLLALADDLLPMVRSAERDISRLAGGEAGRLNICIECHSCFDWLMPTIDHFRQHWPEVELDLSTGFSFQPLPALSRGDLDLVITSDPEPRTGIHYVPLFSYESVLVMGRQHRLHSQRFVSPEDLAEETLIMYPVEQDRLDVFTRFLDPAGVEPQEVRTSELTVMIMQLVASGRGVAALPNWAAYEYLQRNYIASRPLGEKGLWCTLYAAMREDQKEADFMVDFLNTAREVTFKNLNGIRSA</sequence>
<dbReference type="CDD" id="cd08441">
    <property type="entry name" value="PBP2_MetR"/>
    <property type="match status" value="1"/>
</dbReference>
<evidence type="ECO:0000256" key="8">
    <source>
        <dbReference type="ARBA" id="ARBA00023125"/>
    </source>
</evidence>
<dbReference type="Pfam" id="PF03466">
    <property type="entry name" value="LysR_substrate"/>
    <property type="match status" value="1"/>
</dbReference>
<evidence type="ECO:0000256" key="10">
    <source>
        <dbReference type="ARBA" id="ARBA00023163"/>
    </source>
</evidence>
<comment type="subcellular location">
    <subcellularLocation>
        <location evidence="1">Cytoplasm</location>
    </subcellularLocation>
</comment>
<evidence type="ECO:0000256" key="9">
    <source>
        <dbReference type="ARBA" id="ARBA00023159"/>
    </source>
</evidence>
<gene>
    <name evidence="13" type="ORF">SAMN05421647_101810</name>
</gene>
<name>A0A1N6P673_9GAMM</name>
<keyword evidence="10" id="KW-0804">Transcription</keyword>